<feature type="transmembrane region" description="Helical" evidence="7">
    <location>
        <begin position="227"/>
        <end position="245"/>
    </location>
</feature>
<name>A0ABN4I016_9BURK</name>
<evidence type="ECO:0000256" key="3">
    <source>
        <dbReference type="ARBA" id="ARBA00022475"/>
    </source>
</evidence>
<dbReference type="InterPro" id="IPR035906">
    <property type="entry name" value="MetI-like_sf"/>
</dbReference>
<dbReference type="PANTHER" id="PTHR30043:SF1">
    <property type="entry name" value="ABC TRANSPORT SYSTEM PERMEASE PROTEIN P69"/>
    <property type="match status" value="1"/>
</dbReference>
<evidence type="ECO:0000259" key="8">
    <source>
        <dbReference type="PROSITE" id="PS50928"/>
    </source>
</evidence>
<evidence type="ECO:0000256" key="7">
    <source>
        <dbReference type="RuleBase" id="RU363032"/>
    </source>
</evidence>
<dbReference type="EMBL" id="CP011409">
    <property type="protein sequence ID" value="AKZ63389.1"/>
    <property type="molecule type" value="Genomic_DNA"/>
</dbReference>
<dbReference type="Gene3D" id="1.10.3720.10">
    <property type="entry name" value="MetI-like"/>
    <property type="match status" value="1"/>
</dbReference>
<keyword evidence="5 7" id="KW-1133">Transmembrane helix</keyword>
<dbReference type="SUPFAM" id="SSF161098">
    <property type="entry name" value="MetI-like"/>
    <property type="match status" value="1"/>
</dbReference>
<dbReference type="PANTHER" id="PTHR30043">
    <property type="entry name" value="PHOSPHONATES TRANSPORT SYSTEM PERMEASE PROTEIN"/>
    <property type="match status" value="1"/>
</dbReference>
<keyword evidence="4 7" id="KW-0812">Transmembrane</keyword>
<evidence type="ECO:0000313" key="9">
    <source>
        <dbReference type="EMBL" id="AKZ63389.1"/>
    </source>
</evidence>
<dbReference type="CDD" id="cd06261">
    <property type="entry name" value="TM_PBP2"/>
    <property type="match status" value="1"/>
</dbReference>
<dbReference type="Pfam" id="PF00528">
    <property type="entry name" value="BPD_transp_1"/>
    <property type="match status" value="1"/>
</dbReference>
<dbReference type="InterPro" id="IPR005769">
    <property type="entry name" value="PhnE/PtxC"/>
</dbReference>
<dbReference type="RefSeq" id="WP_053197904.1">
    <property type="nucleotide sequence ID" value="NZ_CP011409.1"/>
</dbReference>
<feature type="transmembrane region" description="Helical" evidence="7">
    <location>
        <begin position="95"/>
        <end position="115"/>
    </location>
</feature>
<dbReference type="NCBIfam" id="TIGR01097">
    <property type="entry name" value="PhnE"/>
    <property type="match status" value="1"/>
</dbReference>
<feature type="transmembrane region" description="Helical" evidence="7">
    <location>
        <begin position="141"/>
        <end position="164"/>
    </location>
</feature>
<reference evidence="10" key="1">
    <citation type="journal article" date="2015" name="Genome Announc.">
        <title>Complete Genome Sequence of Herbaspirillum hiltneri N3 (DSM 17495), Isolated from Surface-Sterilized Wheat Roots.</title>
        <authorList>
            <person name="Guizelini D."/>
            <person name="Saizaki P.M."/>
            <person name="Coimbra N.A."/>
            <person name="Weiss V.A."/>
            <person name="Faoro H."/>
            <person name="Sfeir M.Z."/>
            <person name="Baura V.A."/>
            <person name="Monteiro R.A."/>
            <person name="Chubatsu L.S."/>
            <person name="Souza E.M."/>
            <person name="Cruz L.M."/>
            <person name="Pedrosa F.O."/>
            <person name="Raittz R.T."/>
            <person name="Marchaukoski J.N."/>
            <person name="Steffens M.B."/>
        </authorList>
    </citation>
    <scope>NUCLEOTIDE SEQUENCE [LARGE SCALE GENOMIC DNA]</scope>
    <source>
        <strain evidence="10">N3</strain>
    </source>
</reference>
<dbReference type="PROSITE" id="PS50928">
    <property type="entry name" value="ABC_TM1"/>
    <property type="match status" value="1"/>
</dbReference>
<evidence type="ECO:0000256" key="5">
    <source>
        <dbReference type="ARBA" id="ARBA00022989"/>
    </source>
</evidence>
<keyword evidence="6 7" id="KW-0472">Membrane</keyword>
<accession>A0ABN4I016</accession>
<dbReference type="Proteomes" id="UP000063429">
    <property type="component" value="Chromosome"/>
</dbReference>
<comment type="similarity">
    <text evidence="7">Belongs to the binding-protein-dependent transport system permease family.</text>
</comment>
<dbReference type="InterPro" id="IPR000515">
    <property type="entry name" value="MetI-like"/>
</dbReference>
<evidence type="ECO:0000256" key="4">
    <source>
        <dbReference type="ARBA" id="ARBA00022692"/>
    </source>
</evidence>
<feature type="transmembrane region" description="Helical" evidence="7">
    <location>
        <begin position="199"/>
        <end position="220"/>
    </location>
</feature>
<gene>
    <name evidence="9" type="ORF">F506_12560</name>
</gene>
<keyword evidence="3" id="KW-1003">Cell membrane</keyword>
<keyword evidence="10" id="KW-1185">Reference proteome</keyword>
<evidence type="ECO:0000256" key="6">
    <source>
        <dbReference type="ARBA" id="ARBA00023136"/>
    </source>
</evidence>
<evidence type="ECO:0000313" key="10">
    <source>
        <dbReference type="Proteomes" id="UP000063429"/>
    </source>
</evidence>
<feature type="domain" description="ABC transmembrane type-1" evidence="8">
    <location>
        <begin position="89"/>
        <end position="272"/>
    </location>
</feature>
<proteinExistence type="inferred from homology"/>
<protein>
    <submittedName>
        <fullName evidence="9">Phosphate ABC transporter permease</fullName>
    </submittedName>
</protein>
<feature type="transmembrane region" description="Helical" evidence="7">
    <location>
        <begin position="251"/>
        <end position="271"/>
    </location>
</feature>
<feature type="transmembrane region" description="Helical" evidence="7">
    <location>
        <begin position="32"/>
        <end position="50"/>
    </location>
</feature>
<organism evidence="9 10">
    <name type="scientific">Herbaspirillum hiltneri N3</name>
    <dbReference type="NCBI Taxonomy" id="1262470"/>
    <lineage>
        <taxon>Bacteria</taxon>
        <taxon>Pseudomonadati</taxon>
        <taxon>Pseudomonadota</taxon>
        <taxon>Betaproteobacteria</taxon>
        <taxon>Burkholderiales</taxon>
        <taxon>Oxalobacteraceae</taxon>
        <taxon>Herbaspirillum</taxon>
    </lineage>
</organism>
<evidence type="ECO:0000256" key="2">
    <source>
        <dbReference type="ARBA" id="ARBA00022448"/>
    </source>
</evidence>
<comment type="subcellular location">
    <subcellularLocation>
        <location evidence="1 7">Cell membrane</location>
        <topology evidence="1 7">Multi-pass membrane protein</topology>
    </subcellularLocation>
</comment>
<sequence>MNTPLSSPSRIDGASYHDYVWTGARPLTLRSWLLSVAAVAAVAFILAWSAQGTQLSWGELADGLPQIGDFLSRSFPPNWKILGNLVGPAVETVQIAIWGTLLGVIGAIPVSFLAARNLNRNRVVYQSVRQLLNVTRSINELILALVFVSAVGLGPFPGVLALALHGVGMVGKFFAESIEEIDDGPLEALRATGARPLQVIVFGVLPQVITAWIATVLYRFEVNLRQATVLGMVGAGGLGFELVSSLKLFKYQDTATCIVVVTLMVVVADTISSRLRQMIQDGKVH</sequence>
<keyword evidence="2 7" id="KW-0813">Transport</keyword>
<evidence type="ECO:0000256" key="1">
    <source>
        <dbReference type="ARBA" id="ARBA00004651"/>
    </source>
</evidence>